<proteinExistence type="predicted"/>
<name>A0AA88IZ76_FICCA</name>
<organism evidence="1 2">
    <name type="scientific">Ficus carica</name>
    <name type="common">Common fig</name>
    <dbReference type="NCBI Taxonomy" id="3494"/>
    <lineage>
        <taxon>Eukaryota</taxon>
        <taxon>Viridiplantae</taxon>
        <taxon>Streptophyta</taxon>
        <taxon>Embryophyta</taxon>
        <taxon>Tracheophyta</taxon>
        <taxon>Spermatophyta</taxon>
        <taxon>Magnoliopsida</taxon>
        <taxon>eudicotyledons</taxon>
        <taxon>Gunneridae</taxon>
        <taxon>Pentapetalae</taxon>
        <taxon>rosids</taxon>
        <taxon>fabids</taxon>
        <taxon>Rosales</taxon>
        <taxon>Moraceae</taxon>
        <taxon>Ficeae</taxon>
        <taxon>Ficus</taxon>
    </lineage>
</organism>
<evidence type="ECO:0000313" key="2">
    <source>
        <dbReference type="Proteomes" id="UP001187192"/>
    </source>
</evidence>
<keyword evidence="2" id="KW-1185">Reference proteome</keyword>
<dbReference type="EMBL" id="BTGU01000071">
    <property type="protein sequence ID" value="GMN57682.1"/>
    <property type="molecule type" value="Genomic_DNA"/>
</dbReference>
<reference evidence="1" key="1">
    <citation type="submission" date="2023-07" db="EMBL/GenBank/DDBJ databases">
        <title>draft genome sequence of fig (Ficus carica).</title>
        <authorList>
            <person name="Takahashi T."/>
            <person name="Nishimura K."/>
        </authorList>
    </citation>
    <scope>NUCLEOTIDE SEQUENCE</scope>
</reference>
<evidence type="ECO:0000313" key="1">
    <source>
        <dbReference type="EMBL" id="GMN57682.1"/>
    </source>
</evidence>
<accession>A0AA88IZ76</accession>
<comment type="caution">
    <text evidence="1">The sequence shown here is derived from an EMBL/GenBank/DDBJ whole genome shotgun (WGS) entry which is preliminary data.</text>
</comment>
<dbReference type="AlphaFoldDB" id="A0AA88IZ76"/>
<dbReference type="Proteomes" id="UP001187192">
    <property type="component" value="Unassembled WGS sequence"/>
</dbReference>
<sequence>MVAEKKTGAMAVVWEKFKVAATTTNMRFHDGTSTTVFLKTVVERPSWKGLLPRRSFKTVVEAALPRRFV</sequence>
<gene>
    <name evidence="1" type="ORF">TIFTF001_026792</name>
</gene>
<protein>
    <submittedName>
        <fullName evidence="1">Uncharacterized protein</fullName>
    </submittedName>
</protein>